<evidence type="ECO:0000313" key="3">
    <source>
        <dbReference type="Proteomes" id="UP000811545"/>
    </source>
</evidence>
<evidence type="ECO:0000259" key="1">
    <source>
        <dbReference type="Pfam" id="PF02492"/>
    </source>
</evidence>
<dbReference type="SUPFAM" id="SSF52540">
    <property type="entry name" value="P-loop containing nucleoside triphosphate hydrolases"/>
    <property type="match status" value="1"/>
</dbReference>
<accession>A0A9E2F625</accession>
<dbReference type="PANTHER" id="PTHR42869">
    <property type="entry name" value="SLL0572 PROTEIN"/>
    <property type="match status" value="1"/>
</dbReference>
<dbReference type="PANTHER" id="PTHR42869:SF1">
    <property type="entry name" value="SLL0572 PROTEIN"/>
    <property type="match status" value="1"/>
</dbReference>
<name>A0A9E2F625_PSYF1</name>
<gene>
    <name evidence="2" type="primary">cpgS</name>
    <name evidence="2" type="ORF">DDT42_00786</name>
</gene>
<dbReference type="InterPro" id="IPR003495">
    <property type="entry name" value="CobW/HypB/UreG_nucleotide-bd"/>
</dbReference>
<dbReference type="Proteomes" id="UP000811545">
    <property type="component" value="Unassembled WGS sequence"/>
</dbReference>
<dbReference type="EC" id="6.5.-.-" evidence="2"/>
<protein>
    <submittedName>
        <fullName evidence="2">Cyclic 2,3-diphosphoglycerate synthetase</fullName>
        <ecNumber evidence="2">6.5.-.-</ecNumber>
    </submittedName>
</protein>
<dbReference type="AlphaFoldDB" id="A0A9E2F625"/>
<feature type="domain" description="CobW/HypB/UreG nucleotide-binding" evidence="1">
    <location>
        <begin position="233"/>
        <end position="296"/>
    </location>
</feature>
<dbReference type="InterPro" id="IPR027417">
    <property type="entry name" value="P-loop_NTPase"/>
</dbReference>
<evidence type="ECO:0000313" key="2">
    <source>
        <dbReference type="EMBL" id="MBT9144930.1"/>
    </source>
</evidence>
<reference evidence="2 3" key="1">
    <citation type="journal article" date="2021" name="bioRxiv">
        <title>Unique metabolic strategies in Hadean analogues reveal hints for primordial physiology.</title>
        <authorList>
            <person name="Nobu M.K."/>
            <person name="Nakai R."/>
            <person name="Tamazawa S."/>
            <person name="Mori H."/>
            <person name="Toyoda A."/>
            <person name="Ijiri A."/>
            <person name="Suzuki S."/>
            <person name="Kurokawa K."/>
            <person name="Kamagata Y."/>
            <person name="Tamaki H."/>
        </authorList>
    </citation>
    <scope>NUCLEOTIDE SEQUENCE [LARGE SCALE GENOMIC DNA]</scope>
    <source>
        <strain evidence="2">BS525</strain>
    </source>
</reference>
<proteinExistence type="predicted"/>
<dbReference type="GO" id="GO:0016874">
    <property type="term" value="F:ligase activity"/>
    <property type="evidence" value="ECO:0007669"/>
    <property type="project" value="UniProtKB-KW"/>
</dbReference>
<organism evidence="2 3">
    <name type="scientific">Psychracetigena formicireducens</name>
    <dbReference type="NCBI Taxonomy" id="2986056"/>
    <lineage>
        <taxon>Bacteria</taxon>
        <taxon>Bacillati</taxon>
        <taxon>Candidatus Lithacetigenota</taxon>
        <taxon>Candidatus Psychracetigena</taxon>
    </lineage>
</organism>
<comment type="caution">
    <text evidence="2">The sequence shown here is derived from an EMBL/GenBank/DDBJ whole genome shotgun (WGS) entry which is preliminary data.</text>
</comment>
<sequence length="450" mass="49880">MDKIKTLIMGAAGRDFHNFNTYFRDKANYQVVAFTATQIPDIGGRLYPTSLAGNLYPQGIPIFDEKELSSLIKELGVQVVVFSYSDVPHEYVMHKASLALSCGADFWLLGTKNTQIESTKPVISICAVRTGSGKSQTTRRVVSILTEMGLKVVVIRHPMPYGDLEKQRVQRFETIADLQKHNCTIEEMEEYEPHLSTGAIVYAGVDYGDILKSAQEEADVVLWDGGNNDFPFYQSDLQIVVLDPLRPGHETTYHPGETNLRAADVLVINKIDTASLDDINEVRINARSINPQATIVEAASPVFVKDGNLIKGKKVVVVEDGPTLTHGEMDIGAGYVAALKYGALEIISPKPYALGTIKETFEKYSQTEEVLPAMGYSAQQIKELEETINSVPADLVIIATPIDLRRLININKPAVRVAYELQEIGEPTLKNIINERLPQIIYNQEVKKCI</sequence>
<dbReference type="Pfam" id="PF02492">
    <property type="entry name" value="cobW"/>
    <property type="match status" value="1"/>
</dbReference>
<dbReference type="Gene3D" id="3.40.50.300">
    <property type="entry name" value="P-loop containing nucleotide triphosphate hydrolases"/>
    <property type="match status" value="1"/>
</dbReference>
<dbReference type="EMBL" id="QLTW01000032">
    <property type="protein sequence ID" value="MBT9144930.1"/>
    <property type="molecule type" value="Genomic_DNA"/>
</dbReference>
<keyword evidence="2" id="KW-0436">Ligase</keyword>
<dbReference type="InterPro" id="IPR053199">
    <property type="entry name" value="cDPG_synthetase-like"/>
</dbReference>